<feature type="compositionally biased region" description="Low complexity" evidence="1">
    <location>
        <begin position="475"/>
        <end position="491"/>
    </location>
</feature>
<evidence type="ECO:0000256" key="1">
    <source>
        <dbReference type="SAM" id="MobiDB-lite"/>
    </source>
</evidence>
<dbReference type="STRING" id="307972.A0A2G8KBR6"/>
<dbReference type="Proteomes" id="UP000230750">
    <property type="component" value="Unassembled WGS sequence"/>
</dbReference>
<proteinExistence type="predicted"/>
<dbReference type="PANTHER" id="PTHR21696:SF2">
    <property type="entry name" value="PROTEIN UNC-79 HOMOLOG"/>
    <property type="match status" value="1"/>
</dbReference>
<organism evidence="2 3">
    <name type="scientific">Stichopus japonicus</name>
    <name type="common">Sea cucumber</name>
    <dbReference type="NCBI Taxonomy" id="307972"/>
    <lineage>
        <taxon>Eukaryota</taxon>
        <taxon>Metazoa</taxon>
        <taxon>Echinodermata</taxon>
        <taxon>Eleutherozoa</taxon>
        <taxon>Echinozoa</taxon>
        <taxon>Holothuroidea</taxon>
        <taxon>Aspidochirotacea</taxon>
        <taxon>Aspidochirotida</taxon>
        <taxon>Stichopodidae</taxon>
        <taxon>Apostichopus</taxon>
    </lineage>
</organism>
<gene>
    <name evidence="2" type="ORF">BSL78_17700</name>
</gene>
<evidence type="ECO:0000313" key="3">
    <source>
        <dbReference type="Proteomes" id="UP000230750"/>
    </source>
</evidence>
<accession>A0A2G8KBR6</accession>
<dbReference type="PANTHER" id="PTHR21696">
    <property type="entry name" value="PROTEIN UNC-79 HOMOLOG"/>
    <property type="match status" value="1"/>
</dbReference>
<feature type="compositionally biased region" description="Basic and acidic residues" evidence="1">
    <location>
        <begin position="18"/>
        <end position="30"/>
    </location>
</feature>
<feature type="compositionally biased region" description="Basic and acidic residues" evidence="1">
    <location>
        <begin position="102"/>
        <end position="116"/>
    </location>
</feature>
<feature type="region of interest" description="Disordered" evidence="1">
    <location>
        <begin position="900"/>
        <end position="926"/>
    </location>
</feature>
<feature type="region of interest" description="Disordered" evidence="1">
    <location>
        <begin position="475"/>
        <end position="496"/>
    </location>
</feature>
<comment type="caution">
    <text evidence="2">The sequence shown here is derived from an EMBL/GenBank/DDBJ whole genome shotgun (WGS) entry which is preliminary data.</text>
</comment>
<feature type="region of interest" description="Disordered" evidence="1">
    <location>
        <begin position="15"/>
        <end position="37"/>
    </location>
</feature>
<keyword evidence="3" id="KW-1185">Reference proteome</keyword>
<feature type="region of interest" description="Disordered" evidence="1">
    <location>
        <begin position="77"/>
        <end position="116"/>
    </location>
</feature>
<reference evidence="2 3" key="1">
    <citation type="journal article" date="2017" name="PLoS Biol.">
        <title>The sea cucumber genome provides insights into morphological evolution and visceral regeneration.</title>
        <authorList>
            <person name="Zhang X."/>
            <person name="Sun L."/>
            <person name="Yuan J."/>
            <person name="Sun Y."/>
            <person name="Gao Y."/>
            <person name="Zhang L."/>
            <person name="Li S."/>
            <person name="Dai H."/>
            <person name="Hamel J.F."/>
            <person name="Liu C."/>
            <person name="Yu Y."/>
            <person name="Liu S."/>
            <person name="Lin W."/>
            <person name="Guo K."/>
            <person name="Jin S."/>
            <person name="Xu P."/>
            <person name="Storey K.B."/>
            <person name="Huan P."/>
            <person name="Zhang T."/>
            <person name="Zhou Y."/>
            <person name="Zhang J."/>
            <person name="Lin C."/>
            <person name="Li X."/>
            <person name="Xing L."/>
            <person name="Huo D."/>
            <person name="Sun M."/>
            <person name="Wang L."/>
            <person name="Mercier A."/>
            <person name="Li F."/>
            <person name="Yang H."/>
            <person name="Xiang J."/>
        </authorList>
    </citation>
    <scope>NUCLEOTIDE SEQUENCE [LARGE SCALE GENOMIC DNA]</scope>
    <source>
        <strain evidence="2">Shaxun</strain>
        <tissue evidence="2">Muscle</tissue>
    </source>
</reference>
<dbReference type="EMBL" id="MRZV01000714">
    <property type="protein sequence ID" value="PIK45425.1"/>
    <property type="molecule type" value="Genomic_DNA"/>
</dbReference>
<feature type="region of interest" description="Disordered" evidence="1">
    <location>
        <begin position="671"/>
        <end position="698"/>
    </location>
</feature>
<dbReference type="OrthoDB" id="6270916at2759"/>
<evidence type="ECO:0000313" key="2">
    <source>
        <dbReference type="EMBL" id="PIK45425.1"/>
    </source>
</evidence>
<dbReference type="InterPro" id="IPR024855">
    <property type="entry name" value="UNC79"/>
</dbReference>
<feature type="compositionally biased region" description="Basic and acidic residues" evidence="1">
    <location>
        <begin position="914"/>
        <end position="926"/>
    </location>
</feature>
<name>A0A2G8KBR6_STIJA</name>
<sequence>MEEALALCKAQMNNSNDVKTKKNRVSDRSLTKGGRKINKNKENKGIFVASEAKKVEVFVPQTVKLTTKDLKAEREKALAKRLQKQQQADGKLGNDISKLNKNNKDGTKGKRDDHFNPEELTKASQLLLVLLKEVPKHHDSNILLSLVTCVKILCLNAECLRMAAKDNPGFLSFAQKNLLIPSFWKLLRGNLSAVVQVVVPLALHCASLTTGSDILWDIVDNEMESQNWQMRFQSVERVAVLVRHVEKKMIGGNTVIMGCLAHAFCLLISSSEDICPAVSARSILMLETVPRNPEILINCLEFQWDSVLEDRVLILSHMHLLQHYLKEVQVLTWEFFMNRLDTLALEAHVDKEQNKEFPFPMDTSRSSAGLADRTDLFLNKLNRARLARSQSEISGTLKPRRLSAYFSKNDDKMRSKSMPTGLSFSRVKSLASDKSTYSRPSTIVTKTVPGVGDPLADGVFEDGYLPTVTEDAATTATTTATGTATTTTAAASSGPDPSLSLDFSHIDKETVHRLVDLLLIFMTHDKSSVDDINGRAMNTVIGHLSVLLGYNQPDREFTLPPQQLRESAVFYAFMTRLPRMLDYNVEVGNIILPLVLDLLQHCPAPQKAVMENQPIDYTLYFLEPHCRQAWLTSLLVILYKYSYDQVEYKTILRGLIRITINLLEAQRHRCKPKRPEPPTIEDIWGASETPPAKDKKEFTLPNTLDDVEEASEDTSSIPSAGPTTPLLAASVTTAADVMPLSPPYPLYTASTPVQHSFMRADMLHQQIDPIDEDSEMMMVVPEDAVQTLTIKPTNRGLVASTIVEVEEEEHEEMPESLEAVSKVEAVQAKASIVGIERVVKMTRKQEFVIQQATTVTAGGPGKGQAVQTQVMGTMPTAPQAVATQHVVAMSLDRSKIQPKYRSKRARKLGVSTGHGEDTHPDLLVHGESPLKGKFARERRLRKIQKLREQMQKSPEKKSSVYSAVRKYHDDKNYMALTKCLDCGAILEECDDNTISLAIVVLSTFIHRDPELAAPMLLEMLQVVGRIASATFYTWQTDSSGHPPGHCCTVASQFLRCVLHKLAPNGIFPQLFLSKIEDYTFLKTMAIALTDFNELTPTDAITHLLEGLNEKKTLPPLRILLVVMNLAEYMDHLPLEGASIWTNLVTLFETFLRKLILFLPDNCDMNDTFRIIEILFRSPANKNLVTLLEPVGKLVSFAIQKARFKLKHLLEICSLCNRIFMKEREKQSLSRCVVLEFQSALKFKSCLADINLIQLVQFVMVDAGGKMNDFSIVDGEWDIEFGQHCTGAMDCMRQYLQDAIEYIGDLHTLTKVKNNLKGGSQNLNEDTLGSQLKAGVAQIIALEFTRCNQAEGTKAIQRCLPWLYHPPAAVQIGPKEFIDCISHVRLLSWLLLGSLTHTAISLQSGESGILSQPVPLDAGTHIADHVQVILGGFAEQSKASVLHMSSLFHAFILCQLWTMYCEQIASINAAGSEHHSSAMLSIMDFWGRVTPGVLQLLSHTKVLADMVNLHFLSLMKHCKNATHPFWLSFPLWTQIYIQLSTKLQGNLQVRLQNCENWPPPNPAKGDVMSYHSTMLLKWLKRLQFKMGQIEIQSSAATQFYTV</sequence>
<protein>
    <recommendedName>
        <fullName evidence="4">Protein unc-79 homolog</fullName>
    </recommendedName>
</protein>
<evidence type="ECO:0008006" key="4">
    <source>
        <dbReference type="Google" id="ProtNLM"/>
    </source>
</evidence>